<feature type="domain" description="Signal transduction histidine kinase subgroup 3 dimerisation and phosphoacceptor" evidence="11">
    <location>
        <begin position="179"/>
        <end position="244"/>
    </location>
</feature>
<dbReference type="SUPFAM" id="SSF55874">
    <property type="entry name" value="ATPase domain of HSP90 chaperone/DNA topoisomerase II/histidine kinase"/>
    <property type="match status" value="1"/>
</dbReference>
<dbReference type="InterPro" id="IPR003594">
    <property type="entry name" value="HATPase_dom"/>
</dbReference>
<evidence type="ECO:0000256" key="9">
    <source>
        <dbReference type="SAM" id="Phobius"/>
    </source>
</evidence>
<gene>
    <name evidence="12" type="ORF">SHK19_16485</name>
</gene>
<dbReference type="RefSeq" id="WP_322456483.1">
    <property type="nucleotide sequence ID" value="NZ_CP141059.1"/>
</dbReference>
<feature type="transmembrane region" description="Helical" evidence="9">
    <location>
        <begin position="144"/>
        <end position="161"/>
    </location>
</feature>
<keyword evidence="9" id="KW-1133">Transmembrane helix</keyword>
<keyword evidence="13" id="KW-1185">Reference proteome</keyword>
<dbReference type="EMBL" id="CP141059">
    <property type="protein sequence ID" value="WQQ25554.1"/>
    <property type="molecule type" value="Genomic_DNA"/>
</dbReference>
<dbReference type="Pfam" id="PF02518">
    <property type="entry name" value="HATPase_c"/>
    <property type="match status" value="1"/>
</dbReference>
<dbReference type="InterPro" id="IPR011712">
    <property type="entry name" value="Sig_transdc_His_kin_sub3_dim/P"/>
</dbReference>
<dbReference type="InterPro" id="IPR036890">
    <property type="entry name" value="HATPase_C_sf"/>
</dbReference>
<keyword evidence="6 12" id="KW-0418">Kinase</keyword>
<keyword evidence="9" id="KW-0812">Transmembrane</keyword>
<dbReference type="InterPro" id="IPR050482">
    <property type="entry name" value="Sensor_HK_TwoCompSys"/>
</dbReference>
<dbReference type="Proteomes" id="UP001327225">
    <property type="component" value="Chromosome"/>
</dbReference>
<evidence type="ECO:0000313" key="12">
    <source>
        <dbReference type="EMBL" id="WQQ25554.1"/>
    </source>
</evidence>
<evidence type="ECO:0000256" key="7">
    <source>
        <dbReference type="ARBA" id="ARBA00022840"/>
    </source>
</evidence>
<keyword evidence="4" id="KW-0808">Transferase</keyword>
<evidence type="ECO:0000256" key="6">
    <source>
        <dbReference type="ARBA" id="ARBA00022777"/>
    </source>
</evidence>
<protein>
    <recommendedName>
        <fullName evidence="2">histidine kinase</fullName>
        <ecNumber evidence="2">2.7.13.3</ecNumber>
    </recommendedName>
</protein>
<keyword evidence="3" id="KW-0597">Phosphoprotein</keyword>
<evidence type="ECO:0000256" key="2">
    <source>
        <dbReference type="ARBA" id="ARBA00012438"/>
    </source>
</evidence>
<keyword evidence="7" id="KW-0067">ATP-binding</keyword>
<feature type="domain" description="Histidine kinase/HSP90-like ATPase" evidence="10">
    <location>
        <begin position="289"/>
        <end position="375"/>
    </location>
</feature>
<feature type="transmembrane region" description="Helical" evidence="9">
    <location>
        <begin position="115"/>
        <end position="132"/>
    </location>
</feature>
<sequence>MRSTGEDHVPAAGPTAGFTVLVGLVLGGLALIEIWVQPIFQTGIPGPRVPLTVLVAIMVTALASHERWPLAGAAAFSGTVVAIGWVGQEDQSAFELALGSLVVAYTLAKTTAGPRAWIGAGLLFGGFLGWFWLTYTADDRPDDFVVPALLISAAWYVGREVRHHRQRAASVAAASVEEERSRIARELHDVVAHGVSVMGLQASSARAGLPPELVDQRATLEAIESLGRATLEELHRMLGVLRSGTDHAAPVQPLPRLDQLANLCAGSGTPPVVRLSVEGHPRNLSTGLELSAYRIVQEALTNVRRHANAEVAWVRLNYLPDTLNIEVADDGDGSANPVRFGHGLVGIRERVALHGGSLVVDPTAHGYRVQVVLPTGGDT</sequence>
<accession>A0ABZ0ZML8</accession>
<keyword evidence="9" id="KW-0472">Membrane</keyword>
<reference evidence="13" key="1">
    <citation type="submission" date="2023-12" db="EMBL/GenBank/DDBJ databases">
        <title>Novel species in genus Nocardioides.</title>
        <authorList>
            <person name="Zhou H."/>
        </authorList>
    </citation>
    <scope>NUCLEOTIDE SEQUENCE [LARGE SCALE GENOMIC DNA]</scope>
    <source>
        <strain evidence="13">HM61</strain>
    </source>
</reference>
<feature type="transmembrane region" description="Helical" evidence="9">
    <location>
        <begin position="44"/>
        <end position="63"/>
    </location>
</feature>
<name>A0ABZ0ZML8_9ACTN</name>
<evidence type="ECO:0000256" key="4">
    <source>
        <dbReference type="ARBA" id="ARBA00022679"/>
    </source>
</evidence>
<evidence type="ECO:0000256" key="5">
    <source>
        <dbReference type="ARBA" id="ARBA00022741"/>
    </source>
</evidence>
<evidence type="ECO:0000256" key="1">
    <source>
        <dbReference type="ARBA" id="ARBA00000085"/>
    </source>
</evidence>
<dbReference type="PANTHER" id="PTHR24421:SF10">
    <property type="entry name" value="NITRATE_NITRITE SENSOR PROTEIN NARQ"/>
    <property type="match status" value="1"/>
</dbReference>
<dbReference type="Pfam" id="PF07730">
    <property type="entry name" value="HisKA_3"/>
    <property type="match status" value="1"/>
</dbReference>
<evidence type="ECO:0000256" key="8">
    <source>
        <dbReference type="ARBA" id="ARBA00023012"/>
    </source>
</evidence>
<dbReference type="GO" id="GO:0016301">
    <property type="term" value="F:kinase activity"/>
    <property type="evidence" value="ECO:0007669"/>
    <property type="project" value="UniProtKB-KW"/>
</dbReference>
<dbReference type="Gene3D" id="1.20.5.1930">
    <property type="match status" value="1"/>
</dbReference>
<evidence type="ECO:0000259" key="10">
    <source>
        <dbReference type="Pfam" id="PF02518"/>
    </source>
</evidence>
<feature type="transmembrane region" description="Helical" evidence="9">
    <location>
        <begin position="70"/>
        <end position="86"/>
    </location>
</feature>
<dbReference type="CDD" id="cd16917">
    <property type="entry name" value="HATPase_UhpB-NarQ-NarX-like"/>
    <property type="match status" value="1"/>
</dbReference>
<dbReference type="EC" id="2.7.13.3" evidence="2"/>
<dbReference type="PANTHER" id="PTHR24421">
    <property type="entry name" value="NITRATE/NITRITE SENSOR PROTEIN NARX-RELATED"/>
    <property type="match status" value="1"/>
</dbReference>
<keyword evidence="5" id="KW-0547">Nucleotide-binding</keyword>
<dbReference type="Gene3D" id="3.30.565.10">
    <property type="entry name" value="Histidine kinase-like ATPase, C-terminal domain"/>
    <property type="match status" value="1"/>
</dbReference>
<comment type="catalytic activity">
    <reaction evidence="1">
        <text>ATP + protein L-histidine = ADP + protein N-phospho-L-histidine.</text>
        <dbReference type="EC" id="2.7.13.3"/>
    </reaction>
</comment>
<evidence type="ECO:0000259" key="11">
    <source>
        <dbReference type="Pfam" id="PF07730"/>
    </source>
</evidence>
<evidence type="ECO:0000256" key="3">
    <source>
        <dbReference type="ARBA" id="ARBA00022553"/>
    </source>
</evidence>
<organism evidence="12 13">
    <name type="scientific">Nocardioides bizhenqiangii</name>
    <dbReference type="NCBI Taxonomy" id="3095076"/>
    <lineage>
        <taxon>Bacteria</taxon>
        <taxon>Bacillati</taxon>
        <taxon>Actinomycetota</taxon>
        <taxon>Actinomycetes</taxon>
        <taxon>Propionibacteriales</taxon>
        <taxon>Nocardioidaceae</taxon>
        <taxon>Nocardioides</taxon>
    </lineage>
</organism>
<evidence type="ECO:0000313" key="13">
    <source>
        <dbReference type="Proteomes" id="UP001327225"/>
    </source>
</evidence>
<keyword evidence="8" id="KW-0902">Two-component regulatory system</keyword>
<feature type="transmembrane region" description="Helical" evidence="9">
    <location>
        <begin position="12"/>
        <end position="32"/>
    </location>
</feature>
<proteinExistence type="predicted"/>